<dbReference type="EMBL" id="KI546074">
    <property type="protein sequence ID" value="EST46488.1"/>
    <property type="molecule type" value="Genomic_DNA"/>
</dbReference>
<dbReference type="AlphaFoldDB" id="V6LQG3"/>
<dbReference type="Proteomes" id="UP000018208">
    <property type="component" value="Unassembled WGS sequence"/>
</dbReference>
<feature type="transmembrane region" description="Helical" evidence="1">
    <location>
        <begin position="228"/>
        <end position="249"/>
    </location>
</feature>
<name>V6LQG3_9EUKA</name>
<dbReference type="VEuPathDB" id="GiardiaDB:SS50377_23809"/>
<evidence type="ECO:0000313" key="2">
    <source>
        <dbReference type="EMBL" id="EST46488.1"/>
    </source>
</evidence>
<organism evidence="2">
    <name type="scientific">Spironucleus salmonicida</name>
    <dbReference type="NCBI Taxonomy" id="348837"/>
    <lineage>
        <taxon>Eukaryota</taxon>
        <taxon>Metamonada</taxon>
        <taxon>Diplomonadida</taxon>
        <taxon>Hexamitidae</taxon>
        <taxon>Hexamitinae</taxon>
        <taxon>Spironucleus</taxon>
    </lineage>
</organism>
<protein>
    <recommendedName>
        <fullName evidence="5">Transmembrane protein</fullName>
    </recommendedName>
</protein>
<reference evidence="3" key="2">
    <citation type="submission" date="2020-12" db="EMBL/GenBank/DDBJ databases">
        <title>New Spironucleus salmonicida genome in near-complete chromosomes.</title>
        <authorList>
            <person name="Xu F."/>
            <person name="Kurt Z."/>
            <person name="Jimenez-Gonzalez A."/>
            <person name="Astvaldsson A."/>
            <person name="Andersson J.O."/>
            <person name="Svard S.G."/>
        </authorList>
    </citation>
    <scope>NUCLEOTIDE SEQUENCE</scope>
    <source>
        <strain evidence="3">ATCC 50377</strain>
    </source>
</reference>
<evidence type="ECO:0000313" key="4">
    <source>
        <dbReference type="Proteomes" id="UP000018208"/>
    </source>
</evidence>
<dbReference type="EMBL" id="AUWU02000004">
    <property type="protein sequence ID" value="KAH0573874.1"/>
    <property type="molecule type" value="Genomic_DNA"/>
</dbReference>
<keyword evidence="1" id="KW-0472">Membrane</keyword>
<gene>
    <name evidence="2" type="ORF">SS50377_13569</name>
    <name evidence="3" type="ORF">SS50377_23809</name>
</gene>
<evidence type="ECO:0000313" key="3">
    <source>
        <dbReference type="EMBL" id="KAH0573874.1"/>
    </source>
</evidence>
<reference evidence="2 3" key="1">
    <citation type="journal article" date="2014" name="PLoS Genet.">
        <title>The Genome of Spironucleus salmonicida Highlights a Fish Pathogen Adapted to Fluctuating Environments.</title>
        <authorList>
            <person name="Xu F."/>
            <person name="Jerlstrom-Hultqvist J."/>
            <person name="Einarsson E."/>
            <person name="Astvaldsson A."/>
            <person name="Svard S.G."/>
            <person name="Andersson J.O."/>
        </authorList>
    </citation>
    <scope>NUCLEOTIDE SEQUENCE</scope>
    <source>
        <strain evidence="3">ATCC 50377</strain>
    </source>
</reference>
<sequence length="298" mass="33949">MLFIMAMAISDDIIGFLTVYDDKVSIQIVLMRKNINNISDFTVNINGEEYNFIQSQQNNLQFQAPIRSTDLRQISEYFQNSTEQIITVDYKQEKIRIYVKKLIYATSSAEIKISLIYESEKNNSIIVEFPKGTDLSQGQFLSFGSNFHLKGAVRNKIKLSCPDSFVQQNPSTCFDKISGLRDVSDVKIFDTGINIFQFEKTYFTGTNLKIIEHITGESQNNKYTAQQIVMLVCICCLLIIALVLPVVCLKTTGRKDASNRPIASGFGPQRYENNITFYYADKISIEIRTSENVHDNII</sequence>
<keyword evidence="4" id="KW-1185">Reference proteome</keyword>
<accession>V6LQG3</accession>
<keyword evidence="1" id="KW-1133">Transmembrane helix</keyword>
<keyword evidence="1" id="KW-0812">Transmembrane</keyword>
<evidence type="ECO:0008006" key="5">
    <source>
        <dbReference type="Google" id="ProtNLM"/>
    </source>
</evidence>
<evidence type="ECO:0000256" key="1">
    <source>
        <dbReference type="SAM" id="Phobius"/>
    </source>
</evidence>
<proteinExistence type="predicted"/>